<evidence type="ECO:0000313" key="4">
    <source>
        <dbReference type="EMBL" id="MPM24400.1"/>
    </source>
</evidence>
<dbReference type="PANTHER" id="PTHR34216">
    <property type="match status" value="1"/>
</dbReference>
<organism evidence="4">
    <name type="scientific">bioreactor metagenome</name>
    <dbReference type="NCBI Taxonomy" id="1076179"/>
    <lineage>
        <taxon>unclassified sequences</taxon>
        <taxon>metagenomes</taxon>
        <taxon>ecological metagenomes</taxon>
    </lineage>
</organism>
<evidence type="ECO:0000259" key="3">
    <source>
        <dbReference type="PROSITE" id="PS51677"/>
    </source>
</evidence>
<reference evidence="4" key="1">
    <citation type="submission" date="2019-08" db="EMBL/GenBank/DDBJ databases">
        <authorList>
            <person name="Kucharzyk K."/>
            <person name="Murdoch R.W."/>
            <person name="Higgins S."/>
            <person name="Loffler F."/>
        </authorList>
    </citation>
    <scope>NUCLEOTIDE SEQUENCE</scope>
</reference>
<keyword evidence="4" id="KW-0378">Hydrolase</keyword>
<protein>
    <submittedName>
        <fullName evidence="4">Poly-beta-1,6-N-acetyl-D-glucosamine N-deacetylase</fullName>
        <ecNumber evidence="4">3.5.1.-</ecNumber>
    </submittedName>
</protein>
<sequence>MKQKNKFKLMLAAGVVLITLAVTLGSGAARRAIAPAGIRVPVIMYHHMLKDTTKLGRYTISPAMFESDLTYLKEHGYESITVGQLIDHAETGAPLPEKPVLLTFDDGYESFYTYAWPLLKQYGFKATLSIIGVYSDRYSENPDHHVNYSHVTWDEVAEMAADGTVEIACHSYDMHREGGPRRGAKRMKGETTEQYRTALTADIERFQTQLEKCLGARTVIYTYPFGNVSEEALPILKELGFKAALICYEKPNYFTGSKEELYSILRFNRTPNKDVAELVGHE</sequence>
<feature type="domain" description="NodB homology" evidence="3">
    <location>
        <begin position="98"/>
        <end position="282"/>
    </location>
</feature>
<dbReference type="AlphaFoldDB" id="A0A644Y7F4"/>
<dbReference type="InterPro" id="IPR011330">
    <property type="entry name" value="Glyco_hydro/deAcase_b/a-brl"/>
</dbReference>
<dbReference type="Pfam" id="PF01522">
    <property type="entry name" value="Polysacc_deac_1"/>
    <property type="match status" value="1"/>
</dbReference>
<dbReference type="EC" id="3.5.1.-" evidence="4"/>
<dbReference type="GO" id="GO:0016810">
    <property type="term" value="F:hydrolase activity, acting on carbon-nitrogen (but not peptide) bonds"/>
    <property type="evidence" value="ECO:0007669"/>
    <property type="project" value="InterPro"/>
</dbReference>
<dbReference type="Gene3D" id="3.20.20.370">
    <property type="entry name" value="Glycoside hydrolase/deacetylase"/>
    <property type="match status" value="1"/>
</dbReference>
<comment type="caution">
    <text evidence="4">The sequence shown here is derived from an EMBL/GenBank/DDBJ whole genome shotgun (WGS) entry which is preliminary data.</text>
</comment>
<name>A0A644Y7F4_9ZZZZ</name>
<dbReference type="PANTHER" id="PTHR34216:SF3">
    <property type="entry name" value="POLY-BETA-1,6-N-ACETYL-D-GLUCOSAMINE N-DEACETYLASE"/>
    <property type="match status" value="1"/>
</dbReference>
<evidence type="ECO:0000256" key="1">
    <source>
        <dbReference type="ARBA" id="ARBA00004613"/>
    </source>
</evidence>
<comment type="subcellular location">
    <subcellularLocation>
        <location evidence="1">Secreted</location>
    </subcellularLocation>
</comment>
<dbReference type="InterPro" id="IPR051398">
    <property type="entry name" value="Polysacch_Deacetylase"/>
</dbReference>
<accession>A0A644Y7F4</accession>
<dbReference type="InterPro" id="IPR002509">
    <property type="entry name" value="NODB_dom"/>
</dbReference>
<dbReference type="SUPFAM" id="SSF88713">
    <property type="entry name" value="Glycoside hydrolase/deacetylase"/>
    <property type="match status" value="1"/>
</dbReference>
<evidence type="ECO:0000256" key="2">
    <source>
        <dbReference type="ARBA" id="ARBA00022729"/>
    </source>
</evidence>
<keyword evidence="2" id="KW-0732">Signal</keyword>
<dbReference type="CDD" id="cd10918">
    <property type="entry name" value="CE4_NodB_like_5s_6s"/>
    <property type="match status" value="1"/>
</dbReference>
<proteinExistence type="predicted"/>
<dbReference type="GO" id="GO:0005576">
    <property type="term" value="C:extracellular region"/>
    <property type="evidence" value="ECO:0007669"/>
    <property type="project" value="UniProtKB-SubCell"/>
</dbReference>
<gene>
    <name evidence="4" type="primary">pgaB_1</name>
    <name evidence="4" type="ORF">SDC9_70882</name>
</gene>
<dbReference type="PROSITE" id="PS51677">
    <property type="entry name" value="NODB"/>
    <property type="match status" value="1"/>
</dbReference>
<dbReference type="GO" id="GO:0005975">
    <property type="term" value="P:carbohydrate metabolic process"/>
    <property type="evidence" value="ECO:0007669"/>
    <property type="project" value="InterPro"/>
</dbReference>
<dbReference type="EMBL" id="VSSQ01004255">
    <property type="protein sequence ID" value="MPM24400.1"/>
    <property type="molecule type" value="Genomic_DNA"/>
</dbReference>